<gene>
    <name evidence="2" type="ORF">G3435_06205</name>
</gene>
<dbReference type="RefSeq" id="WP_163972410.1">
    <property type="nucleotide sequence ID" value="NZ_JAAHBU010000439.1"/>
</dbReference>
<name>A0A6M0CQ85_9PSED</name>
<reference evidence="2 3" key="1">
    <citation type="submission" date="2020-02" db="EMBL/GenBank/DDBJ databases">
        <title>Broccoli isolated Pseudomonas sp.</title>
        <authorList>
            <person name="Fujikawa T."/>
            <person name="Sawada H."/>
        </authorList>
    </citation>
    <scope>NUCLEOTIDE SEQUENCE [LARGE SCALE GENOMIC DNA]</scope>
    <source>
        <strain evidence="2 3">MAFF212428</strain>
    </source>
</reference>
<dbReference type="Proteomes" id="UP000480410">
    <property type="component" value="Unassembled WGS sequence"/>
</dbReference>
<accession>A0A6M0CQ85</accession>
<protein>
    <submittedName>
        <fullName evidence="2">Uncharacterized protein</fullName>
    </submittedName>
</protein>
<evidence type="ECO:0000256" key="1">
    <source>
        <dbReference type="SAM" id="MobiDB-lite"/>
    </source>
</evidence>
<evidence type="ECO:0000313" key="2">
    <source>
        <dbReference type="EMBL" id="NER59696.1"/>
    </source>
</evidence>
<comment type="caution">
    <text evidence="2">The sequence shown here is derived from an EMBL/GenBank/DDBJ whole genome shotgun (WGS) entry which is preliminary data.</text>
</comment>
<dbReference type="EMBL" id="JAAHBV010000104">
    <property type="protein sequence ID" value="NER59696.1"/>
    <property type="molecule type" value="Genomic_DNA"/>
</dbReference>
<evidence type="ECO:0000313" key="3">
    <source>
        <dbReference type="Proteomes" id="UP000480410"/>
    </source>
</evidence>
<organism evidence="2 3">
    <name type="scientific">Pseudomonas brassicae</name>
    <dbReference type="NCBI Taxonomy" id="2708063"/>
    <lineage>
        <taxon>Bacteria</taxon>
        <taxon>Pseudomonadati</taxon>
        <taxon>Pseudomonadota</taxon>
        <taxon>Gammaproteobacteria</taxon>
        <taxon>Pseudomonadales</taxon>
        <taxon>Pseudomonadaceae</taxon>
        <taxon>Pseudomonas</taxon>
    </lineage>
</organism>
<sequence length="95" mass="10385">MFIHLAERCSSGWKAAQEIGQGRCQACPSAHERGSGQAAQPPPQQAAPASGTHSVPLERDPTAAVRPLLRIWLDERLHGLAELGHALEWLVQYRL</sequence>
<dbReference type="AlphaFoldDB" id="A0A6M0CQ85"/>
<feature type="region of interest" description="Disordered" evidence="1">
    <location>
        <begin position="26"/>
        <end position="59"/>
    </location>
</feature>
<proteinExistence type="predicted"/>